<dbReference type="AlphaFoldDB" id="A0A150M8X4"/>
<organism evidence="2 3">
    <name type="scientific">Caldibacillus debilis</name>
    <dbReference type="NCBI Taxonomy" id="301148"/>
    <lineage>
        <taxon>Bacteria</taxon>
        <taxon>Bacillati</taxon>
        <taxon>Bacillota</taxon>
        <taxon>Bacilli</taxon>
        <taxon>Bacillales</taxon>
        <taxon>Bacillaceae</taxon>
        <taxon>Caldibacillus</taxon>
    </lineage>
</organism>
<protein>
    <recommendedName>
        <fullName evidence="1">YqgU-like 6-bladed beta-propeller domain-containing protein</fullName>
    </recommendedName>
</protein>
<reference evidence="2 3" key="1">
    <citation type="submission" date="2016-01" db="EMBL/GenBank/DDBJ databases">
        <title>Draft Genome Sequences of Seven Thermophilic Sporeformers Isolated from Foods.</title>
        <authorList>
            <person name="Berendsen E.M."/>
            <person name="Wells-Bennik M.H."/>
            <person name="Krawcyk A.O."/>
            <person name="De Jong A."/>
            <person name="Holsappel S."/>
            <person name="Eijlander R.T."/>
            <person name="Kuipers O.P."/>
        </authorList>
    </citation>
    <scope>NUCLEOTIDE SEQUENCE [LARGE SCALE GENOMIC DNA]</scope>
    <source>
        <strain evidence="2 3">B4135</strain>
    </source>
</reference>
<accession>A0A150M8X4</accession>
<evidence type="ECO:0000313" key="3">
    <source>
        <dbReference type="Proteomes" id="UP000075683"/>
    </source>
</evidence>
<sequence length="384" mass="43717">MFSKKIWRFLLPLLAVLLISGCRFFFDSGLSVRLHSDLSLFDRSGEEKSFSQSEMLLPLNLKEQQFHSVAGWLDDEEIIYVENSADGIGSSVYAYHIFSGKKKSLFRSENPILTVTISPSHSRLLVISSASDDQAKVDVIDVKSLAALYSKTFFATELSAVWNPYDENEILITSFYEDWTYESELLHIDQKRTVLVDLPQPFSVPLGGGEWLMLDWDTETPATAAPLIVWREGKEKRIFDGREFYHVNGWKDVFVAVGVKGDGRDVSDFTFFDRNFHAIGSFAVPLLSGYSEWIVPYYDLLENRRQLLIVEPKSAGVQDSYKGGFRLVLRDIREGKEETVADPAENLPVDCSPNGRYCLYGYRLENILFLKEKKILPLVVTDNI</sequence>
<dbReference type="Proteomes" id="UP000075683">
    <property type="component" value="Unassembled WGS sequence"/>
</dbReference>
<dbReference type="PROSITE" id="PS51257">
    <property type="entry name" value="PROKAR_LIPOPROTEIN"/>
    <property type="match status" value="1"/>
</dbReference>
<dbReference type="RefSeq" id="WP_061568448.1">
    <property type="nucleotide sequence ID" value="NZ_LQYT01000028.1"/>
</dbReference>
<evidence type="ECO:0000259" key="1">
    <source>
        <dbReference type="Pfam" id="PF21101"/>
    </source>
</evidence>
<evidence type="ECO:0000313" key="2">
    <source>
        <dbReference type="EMBL" id="KYD20841.1"/>
    </source>
</evidence>
<feature type="domain" description="YqgU-like 6-bladed beta-propeller" evidence="1">
    <location>
        <begin position="97"/>
        <end position="361"/>
    </location>
</feature>
<comment type="caution">
    <text evidence="2">The sequence shown here is derived from an EMBL/GenBank/DDBJ whole genome shotgun (WGS) entry which is preliminary data.</text>
</comment>
<proteinExistence type="predicted"/>
<dbReference type="Pfam" id="PF21101">
    <property type="entry name" value="YqgU"/>
    <property type="match status" value="1"/>
</dbReference>
<name>A0A150M8X4_9BACI</name>
<dbReference type="EMBL" id="LQYT01000028">
    <property type="protein sequence ID" value="KYD20841.1"/>
    <property type="molecule type" value="Genomic_DNA"/>
</dbReference>
<dbReference type="OrthoDB" id="2168335at2"/>
<gene>
    <name evidence="2" type="ORF">B4135_0259</name>
</gene>
<dbReference type="InterPro" id="IPR048421">
    <property type="entry name" value="YqgU_beta-prop"/>
</dbReference>
<dbReference type="SUPFAM" id="SSF69322">
    <property type="entry name" value="Tricorn protease domain 2"/>
    <property type="match status" value="1"/>
</dbReference>